<evidence type="ECO:0000256" key="3">
    <source>
        <dbReference type="ARBA" id="ARBA00022801"/>
    </source>
</evidence>
<dbReference type="InParanoid" id="D2VJE1"/>
<feature type="binding site" evidence="5">
    <location>
        <position position="106"/>
    </location>
    <ligand>
        <name>a divalent metal cation</name>
        <dbReference type="ChEBI" id="CHEBI:60240"/>
        <label>1</label>
    </ligand>
</feature>
<accession>D2VJE1</accession>
<dbReference type="KEGG" id="ngr:NAEGRDRAFT_69005"/>
<dbReference type="EMBL" id="GG738876">
    <property type="protein sequence ID" value="EFC43024.1"/>
    <property type="molecule type" value="Genomic_DNA"/>
</dbReference>
<keyword evidence="3" id="KW-0378">Hydrolase</keyword>
<proteinExistence type="inferred from homology"/>
<evidence type="ECO:0000256" key="5">
    <source>
        <dbReference type="PIRSR" id="PIRSR005902-1"/>
    </source>
</evidence>
<sequence length="296" mass="33389">MEKVESMMIDVHTHLYDDKFFPNGHSDFSELEQILQKSSQASVHKIILVSEEEETAKRILNLCKKYPKQLAAGIGLHPCCVQSEEQISRISELILENQEFICCIGEVGLDFTPGVLKNIKETNPQLENIDQVKNLQRKALEQFVELSKQTGLPLNVHSRSAGRPTIQLLAEKGATNVLMHCFDGSAKVVREGLQHGYFFSIPSNVIRSKQLQDLINVVPMDRILLETDSPALVPNLPKREDFESEEVFELAIKNSRNDPSNIPLSAQMISKIKKCSLEEVISKTLLNTLKLFPKLK</sequence>
<dbReference type="GO" id="GO:0046872">
    <property type="term" value="F:metal ion binding"/>
    <property type="evidence" value="ECO:0007669"/>
    <property type="project" value="UniProtKB-KW"/>
</dbReference>
<dbReference type="Pfam" id="PF01026">
    <property type="entry name" value="TatD_DNase"/>
    <property type="match status" value="1"/>
</dbReference>
<evidence type="ECO:0000256" key="2">
    <source>
        <dbReference type="ARBA" id="ARBA00022723"/>
    </source>
</evidence>
<dbReference type="GeneID" id="8852075"/>
<evidence type="ECO:0000313" key="6">
    <source>
        <dbReference type="EMBL" id="EFC43024.1"/>
    </source>
</evidence>
<dbReference type="CDD" id="cd01310">
    <property type="entry name" value="TatD_DNAse"/>
    <property type="match status" value="1"/>
</dbReference>
<feature type="binding site" evidence="5">
    <location>
        <position position="12"/>
    </location>
    <ligand>
        <name>a divalent metal cation</name>
        <dbReference type="ChEBI" id="CHEBI:60240"/>
        <label>1</label>
    </ligand>
</feature>
<feature type="binding site" evidence="5">
    <location>
        <position position="14"/>
    </location>
    <ligand>
        <name>a divalent metal cation</name>
        <dbReference type="ChEBI" id="CHEBI:60240"/>
        <label>1</label>
    </ligand>
</feature>
<dbReference type="SUPFAM" id="SSF51556">
    <property type="entry name" value="Metallo-dependent hydrolases"/>
    <property type="match status" value="1"/>
</dbReference>
<organism evidence="7">
    <name type="scientific">Naegleria gruberi</name>
    <name type="common">Amoeba</name>
    <dbReference type="NCBI Taxonomy" id="5762"/>
    <lineage>
        <taxon>Eukaryota</taxon>
        <taxon>Discoba</taxon>
        <taxon>Heterolobosea</taxon>
        <taxon>Tetramitia</taxon>
        <taxon>Eutetramitia</taxon>
        <taxon>Vahlkampfiidae</taxon>
        <taxon>Naegleria</taxon>
    </lineage>
</organism>
<dbReference type="PIRSF" id="PIRSF005902">
    <property type="entry name" value="DNase_TatD"/>
    <property type="match status" value="1"/>
</dbReference>
<evidence type="ECO:0000256" key="1">
    <source>
        <dbReference type="ARBA" id="ARBA00009275"/>
    </source>
</evidence>
<dbReference type="PANTHER" id="PTHR46317:SF1">
    <property type="entry name" value="HYDROLASE, TATD FAMILY"/>
    <property type="match status" value="1"/>
</dbReference>
<dbReference type="RefSeq" id="XP_002675768.1">
    <property type="nucleotide sequence ID" value="XM_002675722.1"/>
</dbReference>
<dbReference type="eggNOG" id="KOG3020">
    <property type="taxonomic scope" value="Eukaryota"/>
</dbReference>
<dbReference type="Gene3D" id="3.20.20.140">
    <property type="entry name" value="Metal-dependent hydrolases"/>
    <property type="match status" value="1"/>
</dbReference>
<dbReference type="PANTHER" id="PTHR46317">
    <property type="entry name" value="HYDROLASE OF PHP SUPERFAMILY-RELATED PROTEIN"/>
    <property type="match status" value="1"/>
</dbReference>
<dbReference type="STRING" id="5762.D2VJE1"/>
<feature type="binding site" evidence="5">
    <location>
        <position position="157"/>
    </location>
    <ligand>
        <name>a divalent metal cation</name>
        <dbReference type="ChEBI" id="CHEBI:60240"/>
        <label>2</label>
    </ligand>
</feature>
<dbReference type="InterPro" id="IPR018228">
    <property type="entry name" value="DNase_TatD-rel_CS"/>
</dbReference>
<keyword evidence="7" id="KW-1185">Reference proteome</keyword>
<dbReference type="InterPro" id="IPR032466">
    <property type="entry name" value="Metal_Hydrolase"/>
</dbReference>
<gene>
    <name evidence="6" type="ORF">NAEGRDRAFT_69005</name>
</gene>
<dbReference type="GO" id="GO:0016788">
    <property type="term" value="F:hydrolase activity, acting on ester bonds"/>
    <property type="evidence" value="ECO:0007669"/>
    <property type="project" value="InterPro"/>
</dbReference>
<dbReference type="Proteomes" id="UP000006671">
    <property type="component" value="Unassembled WGS sequence"/>
</dbReference>
<reference evidence="6 7" key="1">
    <citation type="journal article" date="2010" name="Cell">
        <title>The genome of Naegleria gruberi illuminates early eukaryotic versatility.</title>
        <authorList>
            <person name="Fritz-Laylin L.K."/>
            <person name="Prochnik S.E."/>
            <person name="Ginger M.L."/>
            <person name="Dacks J.B."/>
            <person name="Carpenter M.L."/>
            <person name="Field M.C."/>
            <person name="Kuo A."/>
            <person name="Paredez A."/>
            <person name="Chapman J."/>
            <person name="Pham J."/>
            <person name="Shu S."/>
            <person name="Neupane R."/>
            <person name="Cipriano M."/>
            <person name="Mancuso J."/>
            <person name="Tu H."/>
            <person name="Salamov A."/>
            <person name="Lindquist E."/>
            <person name="Shapiro H."/>
            <person name="Lucas S."/>
            <person name="Grigoriev I.V."/>
            <person name="Cande W.Z."/>
            <person name="Fulton C."/>
            <person name="Rokhsar D.S."/>
            <person name="Dawson S.C."/>
        </authorList>
    </citation>
    <scope>NUCLEOTIDE SEQUENCE [LARGE SCALE GENOMIC DNA]</scope>
    <source>
        <strain evidence="6 7">NEG-M</strain>
    </source>
</reference>
<dbReference type="PROSITE" id="PS01091">
    <property type="entry name" value="TATD_3"/>
    <property type="match status" value="1"/>
</dbReference>
<dbReference type="OrthoDB" id="413993at2759"/>
<name>D2VJE1_NAEGR</name>
<protein>
    <submittedName>
        <fullName evidence="6">Predicted protein</fullName>
    </submittedName>
</protein>
<feature type="binding site" evidence="5">
    <location>
        <position position="228"/>
    </location>
    <ligand>
        <name>a divalent metal cation</name>
        <dbReference type="ChEBI" id="CHEBI:60240"/>
        <label>1</label>
    </ligand>
</feature>
<feature type="binding site" evidence="5">
    <location>
        <position position="180"/>
    </location>
    <ligand>
        <name>a divalent metal cation</name>
        <dbReference type="ChEBI" id="CHEBI:60240"/>
        <label>2</label>
    </ligand>
</feature>
<evidence type="ECO:0000256" key="4">
    <source>
        <dbReference type="ARBA" id="ARBA00093287"/>
    </source>
</evidence>
<keyword evidence="2 5" id="KW-0479">Metal-binding</keyword>
<dbReference type="VEuPathDB" id="AmoebaDB:NAEGRDRAFT_69005"/>
<dbReference type="OMA" id="HTHLDMQ"/>
<dbReference type="InterPro" id="IPR001130">
    <property type="entry name" value="TatD-like"/>
</dbReference>
<evidence type="ECO:0000313" key="7">
    <source>
        <dbReference type="Proteomes" id="UP000006671"/>
    </source>
</evidence>
<comment type="similarity">
    <text evidence="1">Belongs to the metallo-dependent hydrolases superfamily. TatD-type hydrolase family.</text>
</comment>
<dbReference type="AlphaFoldDB" id="D2VJE1"/>
<comment type="function">
    <text evidence="4">Exhibits 3'-exonuclease activities and apurinic/apyrimidinic (AP) endonuclease (in vitro). Show preferential AP endonuclease activity on double-stranded DNA substrates and 3'- exonuclease activity on single-stranded DNA.</text>
</comment>